<evidence type="ECO:0000256" key="1">
    <source>
        <dbReference type="SAM" id="SignalP"/>
    </source>
</evidence>
<evidence type="ECO:0000313" key="3">
    <source>
        <dbReference type="Proteomes" id="UP000285112"/>
    </source>
</evidence>
<evidence type="ECO:0000313" key="2">
    <source>
        <dbReference type="EMBL" id="RJQ92009.1"/>
    </source>
</evidence>
<dbReference type="InterPro" id="IPR009003">
    <property type="entry name" value="Peptidase_S1_PA"/>
</dbReference>
<dbReference type="Proteomes" id="UP000285112">
    <property type="component" value="Unassembled WGS sequence"/>
</dbReference>
<dbReference type="Gene3D" id="2.40.10.10">
    <property type="entry name" value="Trypsin-like serine proteases"/>
    <property type="match status" value="2"/>
</dbReference>
<sequence length="255" mass="25329">MKIVVFRTGLVVVAAAALIAGSAAAAAVDTVPGGVVNTAAVAQTASSPAQSTGSAVGTLVSGGKHFCTASVVHSPGGDLLLTAAHCLGDGISGLTFVPGYRDGAAPYGSWNVTSETIPAGWQDSADQDLDFAFLTVTQPGTSATLESLTGANTLGTGQGFTHTVTLTGYPDATEDPVVCTGTATQSDTYQQRIACPGFPDGTSGGPWIIGADPLTGLGTVVGVIGGYQQGGDTADVSYSAYFDTDIQALYAQATA</sequence>
<feature type="signal peptide" evidence="1">
    <location>
        <begin position="1"/>
        <end position="25"/>
    </location>
</feature>
<gene>
    <name evidence="2" type="ORF">D5S19_01290</name>
</gene>
<dbReference type="RefSeq" id="WP_120021491.1">
    <property type="nucleotide sequence ID" value="NZ_QZFV01000013.1"/>
</dbReference>
<dbReference type="AlphaFoldDB" id="A0A419IB96"/>
<proteinExistence type="predicted"/>
<dbReference type="SUPFAM" id="SSF50494">
    <property type="entry name" value="Trypsin-like serine proteases"/>
    <property type="match status" value="1"/>
</dbReference>
<dbReference type="InterPro" id="IPR043504">
    <property type="entry name" value="Peptidase_S1_PA_chymotrypsin"/>
</dbReference>
<keyword evidence="3" id="KW-1185">Reference proteome</keyword>
<feature type="chain" id="PRO_5019231316" evidence="1">
    <location>
        <begin position="26"/>
        <end position="255"/>
    </location>
</feature>
<protein>
    <submittedName>
        <fullName evidence="2">Serine protease</fullName>
    </submittedName>
</protein>
<dbReference type="PROSITE" id="PS00134">
    <property type="entry name" value="TRYPSIN_HIS"/>
    <property type="match status" value="1"/>
</dbReference>
<dbReference type="GO" id="GO:0004252">
    <property type="term" value="F:serine-type endopeptidase activity"/>
    <property type="evidence" value="ECO:0007669"/>
    <property type="project" value="InterPro"/>
</dbReference>
<dbReference type="EMBL" id="QZFV01000013">
    <property type="protein sequence ID" value="RJQ92009.1"/>
    <property type="molecule type" value="Genomic_DNA"/>
</dbReference>
<organism evidence="2 3">
    <name type="scientific">Amycolatopsis panacis</name>
    <dbReference type="NCBI Taxonomy" id="2340917"/>
    <lineage>
        <taxon>Bacteria</taxon>
        <taxon>Bacillati</taxon>
        <taxon>Actinomycetota</taxon>
        <taxon>Actinomycetes</taxon>
        <taxon>Pseudonocardiales</taxon>
        <taxon>Pseudonocardiaceae</taxon>
        <taxon>Amycolatopsis</taxon>
    </lineage>
</organism>
<dbReference type="GO" id="GO:0006508">
    <property type="term" value="P:proteolysis"/>
    <property type="evidence" value="ECO:0007669"/>
    <property type="project" value="UniProtKB-KW"/>
</dbReference>
<keyword evidence="2" id="KW-0645">Protease</keyword>
<accession>A0A419IB96</accession>
<keyword evidence="2" id="KW-0378">Hydrolase</keyword>
<name>A0A419IB96_9PSEU</name>
<comment type="caution">
    <text evidence="2">The sequence shown here is derived from an EMBL/GenBank/DDBJ whole genome shotgun (WGS) entry which is preliminary data.</text>
</comment>
<dbReference type="InterPro" id="IPR018114">
    <property type="entry name" value="TRYPSIN_HIS"/>
</dbReference>
<dbReference type="OrthoDB" id="3507155at2"/>
<reference evidence="2 3" key="1">
    <citation type="submission" date="2018-09" db="EMBL/GenBank/DDBJ databases">
        <title>YIM PH 21725 draft genome.</title>
        <authorList>
            <person name="Miao C."/>
        </authorList>
    </citation>
    <scope>NUCLEOTIDE SEQUENCE [LARGE SCALE GENOMIC DNA]</scope>
    <source>
        <strain evidence="3">YIM PH21725</strain>
    </source>
</reference>
<keyword evidence="1" id="KW-0732">Signal</keyword>
<dbReference type="Pfam" id="PF13365">
    <property type="entry name" value="Trypsin_2"/>
    <property type="match status" value="1"/>
</dbReference>